<feature type="transmembrane region" description="Helical" evidence="7">
    <location>
        <begin position="189"/>
        <end position="212"/>
    </location>
</feature>
<keyword evidence="5 7" id="KW-1133">Transmembrane helix</keyword>
<evidence type="ECO:0000256" key="3">
    <source>
        <dbReference type="ARBA" id="ARBA00022692"/>
    </source>
</evidence>
<dbReference type="PANTHER" id="PTHR11706">
    <property type="entry name" value="SOLUTE CARRIER PROTEIN FAMILY 11 MEMBER"/>
    <property type="match status" value="1"/>
</dbReference>
<dbReference type="InterPro" id="IPR001046">
    <property type="entry name" value="NRAMP_fam"/>
</dbReference>
<feature type="transmembrane region" description="Helical" evidence="7">
    <location>
        <begin position="276"/>
        <end position="305"/>
    </location>
</feature>
<feature type="transmembrane region" description="Helical" evidence="7">
    <location>
        <begin position="317"/>
        <end position="338"/>
    </location>
</feature>
<reference evidence="8 9" key="1">
    <citation type="submission" date="2023-06" db="EMBL/GenBank/DDBJ databases">
        <title>Alteromonas sp. ASW11-36 isolated from intertidal sand.</title>
        <authorList>
            <person name="Li Y."/>
        </authorList>
    </citation>
    <scope>NUCLEOTIDE SEQUENCE [LARGE SCALE GENOMIC DNA]</scope>
    <source>
        <strain evidence="8 9">ASW11-36</strain>
    </source>
</reference>
<evidence type="ECO:0000256" key="5">
    <source>
        <dbReference type="ARBA" id="ARBA00022989"/>
    </source>
</evidence>
<evidence type="ECO:0000256" key="2">
    <source>
        <dbReference type="ARBA" id="ARBA00022448"/>
    </source>
</evidence>
<feature type="transmembrane region" description="Helical" evidence="7">
    <location>
        <begin position="378"/>
        <end position="397"/>
    </location>
</feature>
<accession>A0ABT7T003</accession>
<evidence type="ECO:0000256" key="4">
    <source>
        <dbReference type="ARBA" id="ARBA00022847"/>
    </source>
</evidence>
<feature type="transmembrane region" description="Helical" evidence="7">
    <location>
        <begin position="233"/>
        <end position="256"/>
    </location>
</feature>
<evidence type="ECO:0000256" key="7">
    <source>
        <dbReference type="SAM" id="Phobius"/>
    </source>
</evidence>
<dbReference type="Pfam" id="PF01566">
    <property type="entry name" value="Nramp"/>
    <property type="match status" value="1"/>
</dbReference>
<dbReference type="RefSeq" id="WP_289366438.1">
    <property type="nucleotide sequence ID" value="NZ_JAUCBP010000012.1"/>
</dbReference>
<feature type="transmembrane region" description="Helical" evidence="7">
    <location>
        <begin position="150"/>
        <end position="169"/>
    </location>
</feature>
<keyword evidence="4" id="KW-0769">Symport</keyword>
<name>A0ABT7T003_9ALTE</name>
<evidence type="ECO:0000256" key="1">
    <source>
        <dbReference type="ARBA" id="ARBA00004141"/>
    </source>
</evidence>
<feature type="transmembrane region" description="Helical" evidence="7">
    <location>
        <begin position="124"/>
        <end position="141"/>
    </location>
</feature>
<keyword evidence="6 7" id="KW-0472">Membrane</keyword>
<organism evidence="8 9">
    <name type="scientific">Alteromonas arenosi</name>
    <dbReference type="NCBI Taxonomy" id="3055817"/>
    <lineage>
        <taxon>Bacteria</taxon>
        <taxon>Pseudomonadati</taxon>
        <taxon>Pseudomonadota</taxon>
        <taxon>Gammaproteobacteria</taxon>
        <taxon>Alteromonadales</taxon>
        <taxon>Alteromonadaceae</taxon>
        <taxon>Alteromonas/Salinimonas group</taxon>
        <taxon>Alteromonas</taxon>
    </lineage>
</organism>
<proteinExistence type="predicted"/>
<dbReference type="NCBIfam" id="NF037982">
    <property type="entry name" value="Nramp_1"/>
    <property type="match status" value="1"/>
</dbReference>
<sequence length="404" mass="42279">MTQSTSASKSENRYAAWLVAAAFIGPGTVTTASIAGAQFGYHVLWALCFSIVATWVLQDMAVRLGVSTKQGLAEAIQQAFQNRGLRLAAVALVIAAIGIGNAAYEGGNITGAALGLSQLTNMSIPLWVMCLSVIAGVLLWFGQSGLIERVLVGLVGVMSLIFIVTVIVAKPDIGALFTQALAPRFDSATFTVVLALIGTTIVPYNLFLHASLVSRYEGDSEAEMQRQRRSNSIAILAGGLITLAIMTTATATFFGSDKSLDASNIASQLSPLLGDMAANVFAIGLFAAGLTSAVTAPLAASYAVCGALGRKPQPQSTLFRSIWLTVLVTGAIVASVGFKPLTAMLFAQATNGMLLPFIAIFLLVAMNQRQRVEQAQNSLLMNALGLTIVLFTLALGARKVLGVF</sequence>
<feature type="transmembrane region" description="Helical" evidence="7">
    <location>
        <begin position="87"/>
        <end position="104"/>
    </location>
</feature>
<dbReference type="Proteomes" id="UP001234343">
    <property type="component" value="Unassembled WGS sequence"/>
</dbReference>
<protein>
    <submittedName>
        <fullName evidence="8">Nramp family divalent metal transporter</fullName>
    </submittedName>
</protein>
<dbReference type="PANTHER" id="PTHR11706:SF33">
    <property type="entry name" value="NATURAL RESISTANCE-ASSOCIATED MACROPHAGE PROTEIN 2"/>
    <property type="match status" value="1"/>
</dbReference>
<evidence type="ECO:0000313" key="9">
    <source>
        <dbReference type="Proteomes" id="UP001234343"/>
    </source>
</evidence>
<feature type="transmembrane region" description="Helical" evidence="7">
    <location>
        <begin position="43"/>
        <end position="66"/>
    </location>
</feature>
<comment type="subcellular location">
    <subcellularLocation>
        <location evidence="1">Membrane</location>
        <topology evidence="1">Multi-pass membrane protein</topology>
    </subcellularLocation>
</comment>
<evidence type="ECO:0000256" key="6">
    <source>
        <dbReference type="ARBA" id="ARBA00023136"/>
    </source>
</evidence>
<keyword evidence="3 7" id="KW-0812">Transmembrane</keyword>
<feature type="transmembrane region" description="Helical" evidence="7">
    <location>
        <begin position="344"/>
        <end position="366"/>
    </location>
</feature>
<keyword evidence="2" id="KW-0813">Transport</keyword>
<feature type="transmembrane region" description="Helical" evidence="7">
    <location>
        <begin position="14"/>
        <end position="37"/>
    </location>
</feature>
<evidence type="ECO:0000313" key="8">
    <source>
        <dbReference type="EMBL" id="MDM7861776.1"/>
    </source>
</evidence>
<dbReference type="EMBL" id="JAUCBP010000012">
    <property type="protein sequence ID" value="MDM7861776.1"/>
    <property type="molecule type" value="Genomic_DNA"/>
</dbReference>
<dbReference type="PRINTS" id="PR00447">
    <property type="entry name" value="NATRESASSCMP"/>
</dbReference>
<gene>
    <name evidence="8" type="ORF">QTP81_14330</name>
</gene>
<comment type="caution">
    <text evidence="8">The sequence shown here is derived from an EMBL/GenBank/DDBJ whole genome shotgun (WGS) entry which is preliminary data.</text>
</comment>
<keyword evidence="9" id="KW-1185">Reference proteome</keyword>